<protein>
    <submittedName>
        <fullName evidence="8">Lysylphosphatidylglycerol synthase transmembrane domain-containing protein</fullName>
    </submittedName>
</protein>
<evidence type="ECO:0000256" key="6">
    <source>
        <dbReference type="SAM" id="MobiDB-lite"/>
    </source>
</evidence>
<sequence length="343" mass="36281">MKSKAALLRGVRYLLVLLALAFCAYSLVSTWDDTVRAFEQMSWATLLGAFAAGVAGLFAWMLGWRTFLAGLGSPLPVRAAFRIQSISQLGKYVPGKVWAVVTQVELSSEYKVSRIRSLTATLLAVATSMAGGLAVAAVTLPLTSEAARDRYWWLFPLAPVLLAALHPRIVTWCLDTLLRLARRAPLEHPVSLAATLRAIGWTVAGWVLFGVHLWLLAAAAGGDGAGLPFLATGAYALAFVAGFLVFIAPGGIGAREAAMVLVLSPVLPAGAPAVVAIASRVALTIADLVNASAAFLMGRADKRNARERDARERDVARATPPPPEPGNEPAAPELVRGTQPTKE</sequence>
<evidence type="ECO:0000256" key="1">
    <source>
        <dbReference type="ARBA" id="ARBA00004651"/>
    </source>
</evidence>
<evidence type="ECO:0000313" key="9">
    <source>
        <dbReference type="Proteomes" id="UP001596380"/>
    </source>
</evidence>
<name>A0ABW2CZ51_9ACTN</name>
<reference evidence="9" key="1">
    <citation type="journal article" date="2019" name="Int. J. Syst. Evol. Microbiol.">
        <title>The Global Catalogue of Microorganisms (GCM) 10K type strain sequencing project: providing services to taxonomists for standard genome sequencing and annotation.</title>
        <authorList>
            <consortium name="The Broad Institute Genomics Platform"/>
            <consortium name="The Broad Institute Genome Sequencing Center for Infectious Disease"/>
            <person name="Wu L."/>
            <person name="Ma J."/>
        </authorList>
    </citation>
    <scope>NUCLEOTIDE SEQUENCE [LARGE SCALE GENOMIC DNA]</scope>
    <source>
        <strain evidence="9">JCM 3369</strain>
    </source>
</reference>
<comment type="caution">
    <text evidence="8">The sequence shown here is derived from an EMBL/GenBank/DDBJ whole genome shotgun (WGS) entry which is preliminary data.</text>
</comment>
<feature type="transmembrane region" description="Helical" evidence="7">
    <location>
        <begin position="229"/>
        <end position="250"/>
    </location>
</feature>
<organism evidence="8 9">
    <name type="scientific">Actinomadura yumaensis</name>
    <dbReference type="NCBI Taxonomy" id="111807"/>
    <lineage>
        <taxon>Bacteria</taxon>
        <taxon>Bacillati</taxon>
        <taxon>Actinomycetota</taxon>
        <taxon>Actinomycetes</taxon>
        <taxon>Streptosporangiales</taxon>
        <taxon>Thermomonosporaceae</taxon>
        <taxon>Actinomadura</taxon>
    </lineage>
</organism>
<dbReference type="Proteomes" id="UP001596380">
    <property type="component" value="Unassembled WGS sequence"/>
</dbReference>
<feature type="compositionally biased region" description="Basic and acidic residues" evidence="6">
    <location>
        <begin position="303"/>
        <end position="316"/>
    </location>
</feature>
<evidence type="ECO:0000256" key="3">
    <source>
        <dbReference type="ARBA" id="ARBA00022692"/>
    </source>
</evidence>
<keyword evidence="9" id="KW-1185">Reference proteome</keyword>
<dbReference type="EMBL" id="JBHSXS010000044">
    <property type="protein sequence ID" value="MFC6885893.1"/>
    <property type="molecule type" value="Genomic_DNA"/>
</dbReference>
<evidence type="ECO:0000313" key="8">
    <source>
        <dbReference type="EMBL" id="MFC6885893.1"/>
    </source>
</evidence>
<evidence type="ECO:0000256" key="5">
    <source>
        <dbReference type="ARBA" id="ARBA00023136"/>
    </source>
</evidence>
<proteinExistence type="predicted"/>
<feature type="transmembrane region" description="Helical" evidence="7">
    <location>
        <begin position="195"/>
        <end position="217"/>
    </location>
</feature>
<feature type="transmembrane region" description="Helical" evidence="7">
    <location>
        <begin position="118"/>
        <end position="140"/>
    </location>
</feature>
<accession>A0ABW2CZ51</accession>
<feature type="transmembrane region" description="Helical" evidence="7">
    <location>
        <begin position="152"/>
        <end position="174"/>
    </location>
</feature>
<evidence type="ECO:0000256" key="4">
    <source>
        <dbReference type="ARBA" id="ARBA00022989"/>
    </source>
</evidence>
<feature type="region of interest" description="Disordered" evidence="6">
    <location>
        <begin position="303"/>
        <end position="343"/>
    </location>
</feature>
<gene>
    <name evidence="8" type="ORF">ACFQKB_39465</name>
</gene>
<comment type="subcellular location">
    <subcellularLocation>
        <location evidence="1">Cell membrane</location>
        <topology evidence="1">Multi-pass membrane protein</topology>
    </subcellularLocation>
</comment>
<dbReference type="InterPro" id="IPR022791">
    <property type="entry name" value="L-PG_synthase/AglD"/>
</dbReference>
<dbReference type="Pfam" id="PF03706">
    <property type="entry name" value="LPG_synthase_TM"/>
    <property type="match status" value="1"/>
</dbReference>
<feature type="transmembrane region" description="Helical" evidence="7">
    <location>
        <begin position="40"/>
        <end position="62"/>
    </location>
</feature>
<keyword evidence="2" id="KW-1003">Cell membrane</keyword>
<dbReference type="RefSeq" id="WP_309239733.1">
    <property type="nucleotide sequence ID" value="NZ_JBHSXS010000044.1"/>
</dbReference>
<evidence type="ECO:0000256" key="7">
    <source>
        <dbReference type="SAM" id="Phobius"/>
    </source>
</evidence>
<feature type="transmembrane region" description="Helical" evidence="7">
    <location>
        <begin position="257"/>
        <end position="275"/>
    </location>
</feature>
<keyword evidence="4 7" id="KW-1133">Transmembrane helix</keyword>
<keyword evidence="3 7" id="KW-0812">Transmembrane</keyword>
<evidence type="ECO:0000256" key="2">
    <source>
        <dbReference type="ARBA" id="ARBA00022475"/>
    </source>
</evidence>
<keyword evidence="5 7" id="KW-0472">Membrane</keyword>